<organism evidence="3 4">
    <name type="scientific">Aminipila butyrica</name>
    <dbReference type="NCBI Taxonomy" id="433296"/>
    <lineage>
        <taxon>Bacteria</taxon>
        <taxon>Bacillati</taxon>
        <taxon>Bacillota</taxon>
        <taxon>Clostridia</taxon>
        <taxon>Peptostreptococcales</taxon>
        <taxon>Anaerovoracaceae</taxon>
        <taxon>Aminipila</taxon>
    </lineage>
</organism>
<evidence type="ECO:0000259" key="1">
    <source>
        <dbReference type="Pfam" id="PF03354"/>
    </source>
</evidence>
<dbReference type="Pfam" id="PF20441">
    <property type="entry name" value="TerL_nuclease"/>
    <property type="match status" value="1"/>
</dbReference>
<evidence type="ECO:0000313" key="4">
    <source>
        <dbReference type="Proteomes" id="UP000466848"/>
    </source>
</evidence>
<keyword evidence="4" id="KW-1185">Reference proteome</keyword>
<dbReference type="AlphaFoldDB" id="A0A858BXJ4"/>
<dbReference type="InterPro" id="IPR005021">
    <property type="entry name" value="Terminase_largesu-like"/>
</dbReference>
<proteinExistence type="predicted"/>
<dbReference type="Gene3D" id="3.40.50.300">
    <property type="entry name" value="P-loop containing nucleotide triphosphate hydrolases"/>
    <property type="match status" value="1"/>
</dbReference>
<dbReference type="InterPro" id="IPR046461">
    <property type="entry name" value="TerL_ATPase"/>
</dbReference>
<dbReference type="EMBL" id="CP048649">
    <property type="protein sequence ID" value="QIB70683.1"/>
    <property type="molecule type" value="Genomic_DNA"/>
</dbReference>
<accession>A0A858BXJ4</accession>
<dbReference type="Proteomes" id="UP000466848">
    <property type="component" value="Chromosome"/>
</dbReference>
<dbReference type="PANTHER" id="PTHR41287">
    <property type="match status" value="1"/>
</dbReference>
<gene>
    <name evidence="3" type="ORF">Ami103574_04415</name>
</gene>
<feature type="domain" description="Terminase large subunit-like ATPase" evidence="1">
    <location>
        <begin position="86"/>
        <end position="262"/>
    </location>
</feature>
<dbReference type="GO" id="GO:0004519">
    <property type="term" value="F:endonuclease activity"/>
    <property type="evidence" value="ECO:0007669"/>
    <property type="project" value="InterPro"/>
</dbReference>
<sequence length="568" mass="65356">MAGWLNLLAKAKQYAQRAISGEEITTKEVKKQCEWFLSNLEQQEKEGYPFYLDSGEVNKIQGILSLLFFATGLGVIGKSILDGLEDFQAFFLVNIFGWRFKADPRKYRYRDVVLFIPRKNAKTFICAIILIILMLTEDGYSEFYSICLDRELAGRVKQAMTQIIQASPAIEKYFKLSKTLSSPITCELTGSFYQARTSEANRNNSIQPSAFIADEIGAFRDKSNIDAMKTGQLSVRNPLRFKITTAYAETESIMIEELDYIRKVYDGILEDDRLFALLYYAEEGHEWDDIGLQQANPLRIPENYQEIRDNRKAALEKPSERTEFLTKHMNVFVNDVKEDPYIIFDKWKKCEVGKIDLKGKEVAVGVDLSLTTDLTAVDIIYQENGKYFVKAHAFLPENSLAARRERIDYRQMEKLGYCTITKGDIVDYNVVEQHIRSIEETYGCRIKVIASDPYNAVQMMQSLAEDYEVVLIKQTYGNLSPPLKSFRNDVYLGNVFYEKNKLLDWNMSNATTVHGRTTDDILLAKVNKNKHRIDLVVAMIFPYSQIYLVDKSVDLSKLTEDYLSMMGW</sequence>
<dbReference type="KEGG" id="abut:Ami103574_04415"/>
<evidence type="ECO:0000259" key="2">
    <source>
        <dbReference type="Pfam" id="PF20441"/>
    </source>
</evidence>
<protein>
    <submittedName>
        <fullName evidence="3">Terminase large subunit</fullName>
    </submittedName>
</protein>
<dbReference type="PANTHER" id="PTHR41287:SF1">
    <property type="entry name" value="PROTEIN YMFN"/>
    <property type="match status" value="1"/>
</dbReference>
<evidence type="ECO:0000313" key="3">
    <source>
        <dbReference type="EMBL" id="QIB70683.1"/>
    </source>
</evidence>
<reference evidence="3 4" key="1">
    <citation type="submission" date="2020-02" db="EMBL/GenBank/DDBJ databases">
        <authorList>
            <person name="Kim Y.B."/>
            <person name="Roh S.W."/>
        </authorList>
    </citation>
    <scope>NUCLEOTIDE SEQUENCE [LARGE SCALE GENOMIC DNA]</scope>
    <source>
        <strain evidence="3 4">DSM 103574</strain>
    </source>
</reference>
<dbReference type="InterPro" id="IPR027417">
    <property type="entry name" value="P-loop_NTPase"/>
</dbReference>
<feature type="domain" description="Terminase large subunit-like endonuclease" evidence="2">
    <location>
        <begin position="290"/>
        <end position="541"/>
    </location>
</feature>
<dbReference type="Pfam" id="PF03354">
    <property type="entry name" value="TerL_ATPase"/>
    <property type="match status" value="1"/>
</dbReference>
<dbReference type="InterPro" id="IPR046462">
    <property type="entry name" value="TerL_nuclease"/>
</dbReference>
<name>A0A858BXJ4_9FIRM</name>